<name>A0A917U4N7_9ACTN</name>
<dbReference type="GO" id="GO:0030313">
    <property type="term" value="C:cell envelope"/>
    <property type="evidence" value="ECO:0007669"/>
    <property type="project" value="UniProtKB-SubCell"/>
</dbReference>
<dbReference type="Pfam" id="PF00496">
    <property type="entry name" value="SBP_bac_5"/>
    <property type="match status" value="1"/>
</dbReference>
<evidence type="ECO:0000256" key="4">
    <source>
        <dbReference type="ARBA" id="ARBA00022729"/>
    </source>
</evidence>
<evidence type="ECO:0000256" key="2">
    <source>
        <dbReference type="ARBA" id="ARBA00005695"/>
    </source>
</evidence>
<proteinExistence type="inferred from homology"/>
<reference evidence="7" key="2">
    <citation type="submission" date="2020-09" db="EMBL/GenBank/DDBJ databases">
        <authorList>
            <person name="Sun Q."/>
            <person name="Zhou Y."/>
        </authorList>
    </citation>
    <scope>NUCLEOTIDE SEQUENCE</scope>
    <source>
        <strain evidence="7">CGMCC 4.7312</strain>
    </source>
</reference>
<evidence type="ECO:0000313" key="8">
    <source>
        <dbReference type="Proteomes" id="UP000608890"/>
    </source>
</evidence>
<dbReference type="EMBL" id="BMNB01000024">
    <property type="protein sequence ID" value="GGM54952.1"/>
    <property type="molecule type" value="Genomic_DNA"/>
</dbReference>
<sequence>MRSRIARRVAAVTAASALALGFAGCGGGGGASGKGSASSATLRIAWASTPTQLDPNEFTGLTWVYGLDGFMETLLDYDTSKASDDRALGVDALKPALAESFEANGDKTQYTFKLRQGVKSEWGNELDADDVIWSFQRMYTNPRSLQAGVLLPAANVDKQEPWTKIDKYTVRYNLTSPSAVSLSVLAYPIDGIIDSDEAKKHATKEDPWAAEWLKTNSASFGAYKLKSLDPGRELRLEYNPNYWGPRPAFEEIVIKAVPDASSRAQLLISGDVDMISEPPIDQLKKIDESANAAVSRQPDSNRHNLSVNVKDPALGKPKVRQAISHAINREAIVNSIYQGYAQSALSPQASALLADQPKTGSYDPDRAKQLLAEAGHPNGFDMTVAFNTARPGPFAENLGRLIQSDLQKVGINVNLKAIPSAADFEAAVSKQEYQAYLYSERPSQPDPGFSLFLYLYSDSALNKSGYNNAEFDRLVTAALKQSAGPQRDQVVNQAIEFLVGEEPIISLVEVPDLVGVAESVKGYVALPTGGVKFDELKRS</sequence>
<keyword evidence="8" id="KW-1185">Reference proteome</keyword>
<accession>A0A917U4N7</accession>
<evidence type="ECO:0000256" key="3">
    <source>
        <dbReference type="ARBA" id="ARBA00022448"/>
    </source>
</evidence>
<comment type="caution">
    <text evidence="7">The sequence shown here is derived from an EMBL/GenBank/DDBJ whole genome shotgun (WGS) entry which is preliminary data.</text>
</comment>
<dbReference type="Proteomes" id="UP000608890">
    <property type="component" value="Unassembled WGS sequence"/>
</dbReference>
<dbReference type="AlphaFoldDB" id="A0A917U4N7"/>
<dbReference type="InterPro" id="IPR000914">
    <property type="entry name" value="SBP_5_dom"/>
</dbReference>
<protein>
    <submittedName>
        <fullName evidence="7">ABC transporter substrate-binding protein</fullName>
    </submittedName>
</protein>
<dbReference type="GO" id="GO:1904680">
    <property type="term" value="F:peptide transmembrane transporter activity"/>
    <property type="evidence" value="ECO:0007669"/>
    <property type="project" value="TreeGrafter"/>
</dbReference>
<dbReference type="Gene3D" id="3.40.190.10">
    <property type="entry name" value="Periplasmic binding protein-like II"/>
    <property type="match status" value="1"/>
</dbReference>
<dbReference type="RefSeq" id="WP_189047499.1">
    <property type="nucleotide sequence ID" value="NZ_BMNB01000024.1"/>
</dbReference>
<dbReference type="GO" id="GO:0015833">
    <property type="term" value="P:peptide transport"/>
    <property type="evidence" value="ECO:0007669"/>
    <property type="project" value="TreeGrafter"/>
</dbReference>
<dbReference type="PIRSF" id="PIRSF002741">
    <property type="entry name" value="MppA"/>
    <property type="match status" value="1"/>
</dbReference>
<dbReference type="PROSITE" id="PS51257">
    <property type="entry name" value="PROKAR_LIPOPROTEIN"/>
    <property type="match status" value="1"/>
</dbReference>
<keyword evidence="4 5" id="KW-0732">Signal</keyword>
<dbReference type="CDD" id="cd08512">
    <property type="entry name" value="PBP2_NikA_DppA_OppA_like_7"/>
    <property type="match status" value="1"/>
</dbReference>
<feature type="signal peptide" evidence="5">
    <location>
        <begin position="1"/>
        <end position="19"/>
    </location>
</feature>
<comment type="similarity">
    <text evidence="2">Belongs to the bacterial solute-binding protein 5 family.</text>
</comment>
<evidence type="ECO:0000259" key="6">
    <source>
        <dbReference type="Pfam" id="PF00496"/>
    </source>
</evidence>
<dbReference type="GO" id="GO:0042597">
    <property type="term" value="C:periplasmic space"/>
    <property type="evidence" value="ECO:0007669"/>
    <property type="project" value="UniProtKB-ARBA"/>
</dbReference>
<evidence type="ECO:0000256" key="1">
    <source>
        <dbReference type="ARBA" id="ARBA00004196"/>
    </source>
</evidence>
<feature type="chain" id="PRO_5039322450" evidence="5">
    <location>
        <begin position="20"/>
        <end position="539"/>
    </location>
</feature>
<dbReference type="PANTHER" id="PTHR30290">
    <property type="entry name" value="PERIPLASMIC BINDING COMPONENT OF ABC TRANSPORTER"/>
    <property type="match status" value="1"/>
</dbReference>
<dbReference type="InterPro" id="IPR039424">
    <property type="entry name" value="SBP_5"/>
</dbReference>
<reference evidence="7" key="1">
    <citation type="journal article" date="2014" name="Int. J. Syst. Evol. Microbiol.">
        <title>Complete genome sequence of Corynebacterium casei LMG S-19264T (=DSM 44701T), isolated from a smear-ripened cheese.</title>
        <authorList>
            <consortium name="US DOE Joint Genome Institute (JGI-PGF)"/>
            <person name="Walter F."/>
            <person name="Albersmeier A."/>
            <person name="Kalinowski J."/>
            <person name="Ruckert C."/>
        </authorList>
    </citation>
    <scope>NUCLEOTIDE SEQUENCE</scope>
    <source>
        <strain evidence="7">CGMCC 4.7312</strain>
    </source>
</reference>
<keyword evidence="3" id="KW-0813">Transport</keyword>
<evidence type="ECO:0000313" key="7">
    <source>
        <dbReference type="EMBL" id="GGM54952.1"/>
    </source>
</evidence>
<comment type="subcellular location">
    <subcellularLocation>
        <location evidence="1">Cell envelope</location>
    </subcellularLocation>
</comment>
<evidence type="ECO:0000256" key="5">
    <source>
        <dbReference type="SAM" id="SignalP"/>
    </source>
</evidence>
<feature type="domain" description="Solute-binding protein family 5" evidence="6">
    <location>
        <begin position="93"/>
        <end position="458"/>
    </location>
</feature>
<dbReference type="Gene3D" id="3.90.76.10">
    <property type="entry name" value="Dipeptide-binding Protein, Domain 1"/>
    <property type="match status" value="1"/>
</dbReference>
<dbReference type="Gene3D" id="3.10.105.10">
    <property type="entry name" value="Dipeptide-binding Protein, Domain 3"/>
    <property type="match status" value="1"/>
</dbReference>
<dbReference type="InterPro" id="IPR030678">
    <property type="entry name" value="Peptide/Ni-bd"/>
</dbReference>
<dbReference type="SUPFAM" id="SSF53850">
    <property type="entry name" value="Periplasmic binding protein-like II"/>
    <property type="match status" value="1"/>
</dbReference>
<organism evidence="7 8">
    <name type="scientific">Micromonospora sonchi</name>
    <dbReference type="NCBI Taxonomy" id="1763543"/>
    <lineage>
        <taxon>Bacteria</taxon>
        <taxon>Bacillati</taxon>
        <taxon>Actinomycetota</taxon>
        <taxon>Actinomycetes</taxon>
        <taxon>Micromonosporales</taxon>
        <taxon>Micromonosporaceae</taxon>
        <taxon>Micromonospora</taxon>
    </lineage>
</organism>
<dbReference type="GO" id="GO:0043190">
    <property type="term" value="C:ATP-binding cassette (ABC) transporter complex"/>
    <property type="evidence" value="ECO:0007669"/>
    <property type="project" value="InterPro"/>
</dbReference>
<gene>
    <name evidence="7" type="ORF">GCM10011608_44810</name>
</gene>
<dbReference type="PANTHER" id="PTHR30290:SF10">
    <property type="entry name" value="PERIPLASMIC OLIGOPEPTIDE-BINDING PROTEIN-RELATED"/>
    <property type="match status" value="1"/>
</dbReference>